<feature type="binding site" evidence="7">
    <location>
        <begin position="246"/>
        <end position="252"/>
    </location>
    <ligand>
        <name>substrate</name>
    </ligand>
</feature>
<feature type="binding site" description="in other chain" evidence="7">
    <location>
        <begin position="38"/>
        <end position="41"/>
    </location>
    <ligand>
        <name>IMP</name>
        <dbReference type="ChEBI" id="CHEBI:58053"/>
        <note>ligand shared between dimeric partners</note>
    </ligand>
</feature>
<feature type="active site" description="Proton donor" evidence="7">
    <location>
        <position position="41"/>
    </location>
</feature>
<feature type="binding site" evidence="7">
    <location>
        <position position="135"/>
    </location>
    <ligand>
        <name>IMP</name>
        <dbReference type="ChEBI" id="CHEBI:58053"/>
        <note>ligand shared between dimeric partners</note>
    </ligand>
</feature>
<dbReference type="GO" id="GO:0004019">
    <property type="term" value="F:adenylosuccinate synthase activity"/>
    <property type="evidence" value="ECO:0007669"/>
    <property type="project" value="UniProtKB-UniRule"/>
</dbReference>
<evidence type="ECO:0000256" key="6">
    <source>
        <dbReference type="ARBA" id="ARBA00023134"/>
    </source>
</evidence>
<feature type="binding site" description="in other chain" evidence="7">
    <location>
        <position position="188"/>
    </location>
    <ligand>
        <name>IMP</name>
        <dbReference type="ChEBI" id="CHEBI:58053"/>
        <note>ligand shared between dimeric partners</note>
    </ligand>
</feature>
<feature type="binding site" description="in other chain" evidence="7">
    <location>
        <position position="121"/>
    </location>
    <ligand>
        <name>IMP</name>
        <dbReference type="ChEBI" id="CHEBI:58053"/>
        <note>ligand shared between dimeric partners</note>
    </ligand>
</feature>
<comment type="subcellular location">
    <subcellularLocation>
        <location evidence="7">Cytoplasm</location>
    </subcellularLocation>
</comment>
<evidence type="ECO:0000256" key="2">
    <source>
        <dbReference type="ARBA" id="ARBA00022723"/>
    </source>
</evidence>
<dbReference type="Pfam" id="PF00709">
    <property type="entry name" value="Adenylsucc_synt"/>
    <property type="match status" value="2"/>
</dbReference>
<evidence type="ECO:0000313" key="9">
    <source>
        <dbReference type="EMBL" id="HGZ60679.1"/>
    </source>
</evidence>
<comment type="function">
    <text evidence="7">Plays an important role in the de novo pathway of purine nucleotide biosynthesis. Catalyzes the first committed step in the biosynthesis of AMP from IMP.</text>
</comment>
<keyword evidence="4 7" id="KW-0658">Purine biosynthesis</keyword>
<keyword evidence="3 7" id="KW-0547">Nucleotide-binding</keyword>
<keyword evidence="1 7" id="KW-0436">Ligase</keyword>
<dbReference type="GO" id="GO:0005737">
    <property type="term" value="C:cytoplasm"/>
    <property type="evidence" value="ECO:0007669"/>
    <property type="project" value="UniProtKB-SubCell"/>
</dbReference>
<comment type="pathway">
    <text evidence="7 8">Purine metabolism; AMP biosynthesis via de novo pathway; AMP from IMP: step 1/2.</text>
</comment>
<comment type="cofactor">
    <cofactor evidence="7">
        <name>Mg(2+)</name>
        <dbReference type="ChEBI" id="CHEBI:18420"/>
    </cofactor>
    <text evidence="7">Binds 1 Mg(2+) ion per subunit.</text>
</comment>
<evidence type="ECO:0000256" key="8">
    <source>
        <dbReference type="RuleBase" id="RU000520"/>
    </source>
</evidence>
<feature type="binding site" evidence="7">
    <location>
        <position position="12"/>
    </location>
    <ligand>
        <name>Mg(2+)</name>
        <dbReference type="ChEBI" id="CHEBI:18420"/>
    </ligand>
</feature>
<dbReference type="Gene3D" id="1.10.300.10">
    <property type="entry name" value="Adenylosuccinate Synthetase, subunit A, domain 2"/>
    <property type="match status" value="2"/>
</dbReference>
<reference evidence="9" key="1">
    <citation type="journal article" date="2020" name="mSystems">
        <title>Genome- and Community-Level Interaction Insights into Carbon Utilization and Element Cycling Functions of Hydrothermarchaeota in Hydrothermal Sediment.</title>
        <authorList>
            <person name="Zhou Z."/>
            <person name="Liu Y."/>
            <person name="Xu W."/>
            <person name="Pan J."/>
            <person name="Luo Z.H."/>
            <person name="Li M."/>
        </authorList>
    </citation>
    <scope>NUCLEOTIDE SEQUENCE [LARGE SCALE GENOMIC DNA]</scope>
    <source>
        <strain evidence="9">SpSt-885</strain>
    </source>
</reference>
<keyword evidence="7" id="KW-0963">Cytoplasm</keyword>
<keyword evidence="2 7" id="KW-0479">Metal-binding</keyword>
<dbReference type="InterPro" id="IPR042110">
    <property type="entry name" value="Adenylosuccinate_synth_dom2"/>
</dbReference>
<accession>A0A7J3SP91</accession>
<dbReference type="Gene3D" id="3.90.170.10">
    <property type="entry name" value="Adenylosuccinate Synthetase, subunit A, domain 3"/>
    <property type="match status" value="2"/>
</dbReference>
<evidence type="ECO:0000256" key="4">
    <source>
        <dbReference type="ARBA" id="ARBA00022755"/>
    </source>
</evidence>
<comment type="catalytic activity">
    <reaction evidence="7 8">
        <text>IMP + L-aspartate + GTP = N(6)-(1,2-dicarboxyethyl)-AMP + GDP + phosphate + 2 H(+)</text>
        <dbReference type="Rhea" id="RHEA:15753"/>
        <dbReference type="ChEBI" id="CHEBI:15378"/>
        <dbReference type="ChEBI" id="CHEBI:29991"/>
        <dbReference type="ChEBI" id="CHEBI:37565"/>
        <dbReference type="ChEBI" id="CHEBI:43474"/>
        <dbReference type="ChEBI" id="CHEBI:57567"/>
        <dbReference type="ChEBI" id="CHEBI:58053"/>
        <dbReference type="ChEBI" id="CHEBI:58189"/>
        <dbReference type="EC" id="6.3.4.4"/>
    </reaction>
</comment>
<dbReference type="HAMAP" id="MF_00011">
    <property type="entry name" value="Adenylosucc_synth"/>
    <property type="match status" value="1"/>
</dbReference>
<comment type="caution">
    <text evidence="9">The sequence shown here is derived from an EMBL/GenBank/DDBJ whole genome shotgun (WGS) entry which is preliminary data.</text>
</comment>
<dbReference type="AlphaFoldDB" id="A0A7J3SP91"/>
<feature type="binding site" evidence="7">
    <location>
        <begin position="40"/>
        <end position="42"/>
    </location>
    <ligand>
        <name>GTP</name>
        <dbReference type="ChEBI" id="CHEBI:37565"/>
    </ligand>
</feature>
<dbReference type="GO" id="GO:0044208">
    <property type="term" value="P:'de novo' AMP biosynthetic process"/>
    <property type="evidence" value="ECO:0007669"/>
    <property type="project" value="UniProtKB-UniRule"/>
</dbReference>
<protein>
    <recommendedName>
        <fullName evidence="7 8">Adenylosuccinate synthetase</fullName>
        <shortName evidence="7">AMPSase</shortName>
        <shortName evidence="7">AdSS</shortName>
        <ecNumber evidence="7 8">6.3.4.4</ecNumber>
    </recommendedName>
    <alternativeName>
        <fullName evidence="7">IMP--aspartate ligase</fullName>
    </alternativeName>
</protein>
<keyword evidence="5 7" id="KW-0460">Magnesium</keyword>
<feature type="binding site" evidence="7">
    <location>
        <begin position="318"/>
        <end position="320"/>
    </location>
    <ligand>
        <name>GTP</name>
        <dbReference type="ChEBI" id="CHEBI:37565"/>
    </ligand>
</feature>
<dbReference type="PANTHER" id="PTHR11846:SF0">
    <property type="entry name" value="ADENYLOSUCCINATE SYNTHETASE"/>
    <property type="match status" value="1"/>
</dbReference>
<feature type="binding site" evidence="7">
    <location>
        <begin position="278"/>
        <end position="280"/>
    </location>
    <ligand>
        <name>GTP</name>
        <dbReference type="ChEBI" id="CHEBI:37565"/>
    </ligand>
</feature>
<sequence>MLIVLVGGFFGDEGKGKIGAYLSLADKPKYAVRTGSINAGHTVYYEGKVYKLRSIPSGFVSPTTTLLIAPGALVRLDVLMNELRDFRINDRTFLDFNTGIIEKEHVEREKNDSMLTSIGSTFQGVGAAMSDRVLRRLRLARDVDELRGMLIDVPGAVRRALEMGDEVLVEGTQGTFLSLYHGTYPYVTSRDTTASGILSEVGIGPKDADEVLIVFKSFITRVGEGPLEGEMAKEEIEKLGLVEKGTVTGRMRRVAPFNIDLAKRAVMLNSATQAAITKLDWIFKEAHGINKWSALPNEARRWVEDIENQIKVPITLIGTGEDVMHVIDRRKDLGVNQW</sequence>
<dbReference type="SMART" id="SM00788">
    <property type="entry name" value="Adenylsucc_synt"/>
    <property type="match status" value="1"/>
</dbReference>
<feature type="active site" description="Proton acceptor" evidence="7">
    <location>
        <position position="12"/>
    </location>
</feature>
<evidence type="ECO:0000256" key="5">
    <source>
        <dbReference type="ARBA" id="ARBA00022842"/>
    </source>
</evidence>
<feature type="binding site" evidence="7">
    <location>
        <position position="40"/>
    </location>
    <ligand>
        <name>Mg(2+)</name>
        <dbReference type="ChEBI" id="CHEBI:18420"/>
    </ligand>
</feature>
<feature type="binding site" description="in other chain" evidence="7">
    <location>
        <position position="250"/>
    </location>
    <ligand>
        <name>IMP</name>
        <dbReference type="ChEBI" id="CHEBI:58053"/>
        <note>ligand shared between dimeric partners</note>
    </ligand>
</feature>
<dbReference type="NCBIfam" id="NF003295">
    <property type="entry name" value="PRK04293.1"/>
    <property type="match status" value="1"/>
</dbReference>
<feature type="binding site" evidence="7">
    <location>
        <position position="252"/>
    </location>
    <ligand>
        <name>GTP</name>
        <dbReference type="ChEBI" id="CHEBI:37565"/>
    </ligand>
</feature>
<evidence type="ECO:0000256" key="7">
    <source>
        <dbReference type="HAMAP-Rule" id="MF_00011"/>
    </source>
</evidence>
<organism evidence="9">
    <name type="scientific">Fervidicoccus fontis</name>
    <dbReference type="NCBI Taxonomy" id="683846"/>
    <lineage>
        <taxon>Archaea</taxon>
        <taxon>Thermoproteota</taxon>
        <taxon>Thermoprotei</taxon>
        <taxon>Fervidicoccales</taxon>
        <taxon>Fervidicoccaceae</taxon>
        <taxon>Fervidicoccus</taxon>
    </lineage>
</organism>
<dbReference type="InterPro" id="IPR042111">
    <property type="entry name" value="Adenylosuccinate_synth_dom3"/>
</dbReference>
<dbReference type="GO" id="GO:0000287">
    <property type="term" value="F:magnesium ion binding"/>
    <property type="evidence" value="ECO:0007669"/>
    <property type="project" value="UniProtKB-UniRule"/>
</dbReference>
<dbReference type="UniPathway" id="UPA00075">
    <property type="reaction ID" value="UER00335"/>
</dbReference>
<feature type="binding site" evidence="7">
    <location>
        <begin position="11"/>
        <end position="17"/>
    </location>
    <ligand>
        <name>GTP</name>
        <dbReference type="ChEBI" id="CHEBI:37565"/>
    </ligand>
</feature>
<feature type="binding site" description="in other chain" evidence="7">
    <location>
        <begin position="12"/>
        <end position="15"/>
    </location>
    <ligand>
        <name>IMP</name>
        <dbReference type="ChEBI" id="CHEBI:58053"/>
        <note>ligand shared between dimeric partners</note>
    </ligand>
</feature>
<dbReference type="InterPro" id="IPR027417">
    <property type="entry name" value="P-loop_NTPase"/>
</dbReference>
<keyword evidence="6 7" id="KW-0342">GTP-binding</keyword>
<feature type="binding site" description="in other chain" evidence="7">
    <location>
        <position position="173"/>
    </location>
    <ligand>
        <name>IMP</name>
        <dbReference type="ChEBI" id="CHEBI:58053"/>
        <note>ligand shared between dimeric partners</note>
    </ligand>
</feature>
<dbReference type="EC" id="6.3.4.4" evidence="7 8"/>
<dbReference type="SUPFAM" id="SSF52540">
    <property type="entry name" value="P-loop containing nucleoside triphosphate hydrolases"/>
    <property type="match status" value="1"/>
</dbReference>
<dbReference type="InterPro" id="IPR001114">
    <property type="entry name" value="Adenylosuccinate_synthetase"/>
</dbReference>
<evidence type="ECO:0000256" key="1">
    <source>
        <dbReference type="ARBA" id="ARBA00022598"/>
    </source>
</evidence>
<name>A0A7J3SP91_9CREN</name>
<comment type="similarity">
    <text evidence="7 8">Belongs to the adenylosuccinate synthetase family.</text>
</comment>
<dbReference type="EMBL" id="DTLS01000165">
    <property type="protein sequence ID" value="HGZ60679.1"/>
    <property type="molecule type" value="Genomic_DNA"/>
</dbReference>
<dbReference type="InterPro" id="IPR018220">
    <property type="entry name" value="Adenylosuccin_syn_GTP-bd"/>
</dbReference>
<dbReference type="GO" id="GO:0005525">
    <property type="term" value="F:GTP binding"/>
    <property type="evidence" value="ECO:0007669"/>
    <property type="project" value="UniProtKB-UniRule"/>
</dbReference>
<proteinExistence type="inferred from homology"/>
<comment type="subunit">
    <text evidence="7">Homodimer.</text>
</comment>
<gene>
    <name evidence="7" type="primary">purA</name>
    <name evidence="9" type="ORF">ENW83_05715</name>
</gene>
<dbReference type="InterPro" id="IPR042109">
    <property type="entry name" value="Adenylosuccinate_synth_dom1"/>
</dbReference>
<dbReference type="PROSITE" id="PS01266">
    <property type="entry name" value="ADENYLOSUCCIN_SYN_1"/>
    <property type="match status" value="1"/>
</dbReference>
<dbReference type="Gene3D" id="3.40.440.10">
    <property type="entry name" value="Adenylosuccinate Synthetase, subunit A, domain 1"/>
    <property type="match status" value="2"/>
</dbReference>
<evidence type="ECO:0000256" key="3">
    <source>
        <dbReference type="ARBA" id="ARBA00022741"/>
    </source>
</evidence>
<dbReference type="GO" id="GO:0046040">
    <property type="term" value="P:IMP metabolic process"/>
    <property type="evidence" value="ECO:0007669"/>
    <property type="project" value="TreeGrafter"/>
</dbReference>
<dbReference type="PANTHER" id="PTHR11846">
    <property type="entry name" value="ADENYLOSUCCINATE SYNTHETASE"/>
    <property type="match status" value="1"/>
</dbReference>